<proteinExistence type="predicted"/>
<comment type="caution">
    <text evidence="1">The sequence shown here is derived from an EMBL/GenBank/DDBJ whole genome shotgun (WGS) entry which is preliminary data.</text>
</comment>
<feature type="non-terminal residue" evidence="1">
    <location>
        <position position="1"/>
    </location>
</feature>
<evidence type="ECO:0000313" key="1">
    <source>
        <dbReference type="EMBL" id="KKK91815.1"/>
    </source>
</evidence>
<dbReference type="EMBL" id="LAZR01048488">
    <property type="protein sequence ID" value="KKK91815.1"/>
    <property type="molecule type" value="Genomic_DNA"/>
</dbReference>
<reference evidence="1" key="1">
    <citation type="journal article" date="2015" name="Nature">
        <title>Complex archaea that bridge the gap between prokaryotes and eukaryotes.</title>
        <authorList>
            <person name="Spang A."/>
            <person name="Saw J.H."/>
            <person name="Jorgensen S.L."/>
            <person name="Zaremba-Niedzwiedzka K."/>
            <person name="Martijn J."/>
            <person name="Lind A.E."/>
            <person name="van Eijk R."/>
            <person name="Schleper C."/>
            <person name="Guy L."/>
            <person name="Ettema T.J."/>
        </authorList>
    </citation>
    <scope>NUCLEOTIDE SEQUENCE</scope>
</reference>
<sequence>PEAVRTDLSQSLKKLRNNVVEIIMKDVSSVEYKPQHLWEWSQIAVEEAEKAV</sequence>
<name>A0A0F9A136_9ZZZZ</name>
<organism evidence="1">
    <name type="scientific">marine sediment metagenome</name>
    <dbReference type="NCBI Taxonomy" id="412755"/>
    <lineage>
        <taxon>unclassified sequences</taxon>
        <taxon>metagenomes</taxon>
        <taxon>ecological metagenomes</taxon>
    </lineage>
</organism>
<gene>
    <name evidence="1" type="ORF">LCGC14_2709140</name>
</gene>
<accession>A0A0F9A136</accession>
<protein>
    <submittedName>
        <fullName evidence="1">Uncharacterized protein</fullName>
    </submittedName>
</protein>
<dbReference type="AlphaFoldDB" id="A0A0F9A136"/>